<dbReference type="PANTHER" id="PTHR39324">
    <property type="entry name" value="CALCIUM DODECIN"/>
    <property type="match status" value="1"/>
</dbReference>
<dbReference type="PANTHER" id="PTHR39324:SF1">
    <property type="entry name" value="CALCIUM DODECIN"/>
    <property type="match status" value="1"/>
</dbReference>
<dbReference type="Gene3D" id="3.30.1660.10">
    <property type="entry name" value="Flavin-binding protein dodecin"/>
    <property type="match status" value="1"/>
</dbReference>
<organism evidence="1 2">
    <name type="scientific">Postechiella marina</name>
    <dbReference type="NCBI Taxonomy" id="943941"/>
    <lineage>
        <taxon>Bacteria</taxon>
        <taxon>Pseudomonadati</taxon>
        <taxon>Bacteroidota</taxon>
        <taxon>Flavobacteriia</taxon>
        <taxon>Flavobacteriales</taxon>
        <taxon>Flavobacteriaceae</taxon>
        <taxon>Postechiella</taxon>
    </lineage>
</organism>
<dbReference type="InterPro" id="IPR025543">
    <property type="entry name" value="Dodecin-like"/>
</dbReference>
<dbReference type="InterPro" id="IPR036694">
    <property type="entry name" value="Dodecin-like_sf"/>
</dbReference>
<keyword evidence="2" id="KW-1185">Reference proteome</keyword>
<accession>A0ABP8C6X8</accession>
<gene>
    <name evidence="1" type="ORF">GCM10022291_15050</name>
</gene>
<sequence>MAVLKVIEVLSNSEKSWEDATKKAVKHASKSVKNIRSVYVQDQSASVTDGEVTDFRVNLKITFEVK</sequence>
<dbReference type="SUPFAM" id="SSF89807">
    <property type="entry name" value="Dodecin-like"/>
    <property type="match status" value="1"/>
</dbReference>
<evidence type="ECO:0000313" key="1">
    <source>
        <dbReference type="EMBL" id="GAA4234792.1"/>
    </source>
</evidence>
<name>A0ABP8C6X8_9FLAO</name>
<protein>
    <submittedName>
        <fullName evidence="1">Dodecin family protein</fullName>
    </submittedName>
</protein>
<dbReference type="Pfam" id="PF07311">
    <property type="entry name" value="Dodecin"/>
    <property type="match status" value="1"/>
</dbReference>
<evidence type="ECO:0000313" key="2">
    <source>
        <dbReference type="Proteomes" id="UP001501496"/>
    </source>
</evidence>
<dbReference type="EMBL" id="BAABCA010000003">
    <property type="protein sequence ID" value="GAA4234792.1"/>
    <property type="molecule type" value="Genomic_DNA"/>
</dbReference>
<reference evidence="2" key="1">
    <citation type="journal article" date="2019" name="Int. J. Syst. Evol. Microbiol.">
        <title>The Global Catalogue of Microorganisms (GCM) 10K type strain sequencing project: providing services to taxonomists for standard genome sequencing and annotation.</title>
        <authorList>
            <consortium name="The Broad Institute Genomics Platform"/>
            <consortium name="The Broad Institute Genome Sequencing Center for Infectious Disease"/>
            <person name="Wu L."/>
            <person name="Ma J."/>
        </authorList>
    </citation>
    <scope>NUCLEOTIDE SEQUENCE [LARGE SCALE GENOMIC DNA]</scope>
    <source>
        <strain evidence="2">JCM 17630</strain>
    </source>
</reference>
<dbReference type="RefSeq" id="WP_344787535.1">
    <property type="nucleotide sequence ID" value="NZ_BAABCA010000003.1"/>
</dbReference>
<dbReference type="InterPro" id="IPR009923">
    <property type="entry name" value="Dodecin"/>
</dbReference>
<dbReference type="Proteomes" id="UP001501496">
    <property type="component" value="Unassembled WGS sequence"/>
</dbReference>
<proteinExistence type="predicted"/>
<comment type="caution">
    <text evidence="1">The sequence shown here is derived from an EMBL/GenBank/DDBJ whole genome shotgun (WGS) entry which is preliminary data.</text>
</comment>